<evidence type="ECO:0000256" key="1">
    <source>
        <dbReference type="ARBA" id="ARBA00023015"/>
    </source>
</evidence>
<dbReference type="InterPro" id="IPR036390">
    <property type="entry name" value="WH_DNA-bd_sf"/>
</dbReference>
<protein>
    <submittedName>
        <fullName evidence="5">Transcriptional regulator, gntr family</fullName>
    </submittedName>
</protein>
<dbReference type="PANTHER" id="PTHR43537:SF5">
    <property type="entry name" value="UXU OPERON TRANSCRIPTIONAL REGULATOR"/>
    <property type="match status" value="1"/>
</dbReference>
<dbReference type="PROSITE" id="PS50949">
    <property type="entry name" value="HTH_GNTR"/>
    <property type="match status" value="1"/>
</dbReference>
<dbReference type="InterPro" id="IPR000524">
    <property type="entry name" value="Tscrpt_reg_HTH_GntR"/>
</dbReference>
<keyword evidence="2" id="KW-0238">DNA-binding</keyword>
<dbReference type="AlphaFoldDB" id="A0A0W8FSW1"/>
<reference evidence="5" key="1">
    <citation type="journal article" date="2015" name="Proc. Natl. Acad. Sci. U.S.A.">
        <title>Networks of energetic and metabolic interactions define dynamics in microbial communities.</title>
        <authorList>
            <person name="Embree M."/>
            <person name="Liu J.K."/>
            <person name="Al-Bassam M.M."/>
            <person name="Zengler K."/>
        </authorList>
    </citation>
    <scope>NUCLEOTIDE SEQUENCE</scope>
</reference>
<dbReference type="PRINTS" id="PR00035">
    <property type="entry name" value="HTHGNTR"/>
</dbReference>
<dbReference type="SMART" id="SM00345">
    <property type="entry name" value="HTH_GNTR"/>
    <property type="match status" value="1"/>
</dbReference>
<evidence type="ECO:0000256" key="3">
    <source>
        <dbReference type="ARBA" id="ARBA00023163"/>
    </source>
</evidence>
<dbReference type="GO" id="GO:0003677">
    <property type="term" value="F:DNA binding"/>
    <property type="evidence" value="ECO:0007669"/>
    <property type="project" value="UniProtKB-KW"/>
</dbReference>
<dbReference type="CDD" id="cd07377">
    <property type="entry name" value="WHTH_GntR"/>
    <property type="match status" value="1"/>
</dbReference>
<gene>
    <name evidence="5" type="ORF">ASZ90_006371</name>
</gene>
<dbReference type="SUPFAM" id="SSF48008">
    <property type="entry name" value="GntR ligand-binding domain-like"/>
    <property type="match status" value="1"/>
</dbReference>
<evidence type="ECO:0000313" key="5">
    <source>
        <dbReference type="EMBL" id="KUG23833.1"/>
    </source>
</evidence>
<dbReference type="InterPro" id="IPR011711">
    <property type="entry name" value="GntR_C"/>
</dbReference>
<dbReference type="PANTHER" id="PTHR43537">
    <property type="entry name" value="TRANSCRIPTIONAL REGULATOR, GNTR FAMILY"/>
    <property type="match status" value="1"/>
</dbReference>
<proteinExistence type="predicted"/>
<dbReference type="Pfam" id="PF07729">
    <property type="entry name" value="FCD"/>
    <property type="match status" value="1"/>
</dbReference>
<dbReference type="GO" id="GO:0003700">
    <property type="term" value="F:DNA-binding transcription factor activity"/>
    <property type="evidence" value="ECO:0007669"/>
    <property type="project" value="InterPro"/>
</dbReference>
<dbReference type="InterPro" id="IPR008920">
    <property type="entry name" value="TF_FadR/GntR_C"/>
</dbReference>
<keyword evidence="3" id="KW-0804">Transcription</keyword>
<organism evidence="5">
    <name type="scientific">hydrocarbon metagenome</name>
    <dbReference type="NCBI Taxonomy" id="938273"/>
    <lineage>
        <taxon>unclassified sequences</taxon>
        <taxon>metagenomes</taxon>
        <taxon>ecological metagenomes</taxon>
    </lineage>
</organism>
<keyword evidence="1" id="KW-0805">Transcription regulation</keyword>
<sequence>MAAKTVFAKPLTRSRLHEEIVTIIQKQIMNGTITPGSKLSSEREMAETFNVNRATVREALRKLENLDLVEIRHGNGLYVKDYLESGNLDLIKAAFNLDEGKEIILNILETRRYVVPQMAYIAAQRRTPAELEGLRKTIQREDLNMLERDIKVHQLIARATHNLLCTIFLNFFNQIFRDYGHLYFDKKKNVERSHKFHREIYEAIKKKQATAAKRIMLEVLLYAEEAVKKSLTDKPGKG</sequence>
<comment type="caution">
    <text evidence="5">The sequence shown here is derived from an EMBL/GenBank/DDBJ whole genome shotgun (WGS) entry which is preliminary data.</text>
</comment>
<dbReference type="Gene3D" id="1.20.120.530">
    <property type="entry name" value="GntR ligand-binding domain-like"/>
    <property type="match status" value="1"/>
</dbReference>
<accession>A0A0W8FSW1</accession>
<dbReference type="Pfam" id="PF00392">
    <property type="entry name" value="GntR"/>
    <property type="match status" value="1"/>
</dbReference>
<name>A0A0W8FSW1_9ZZZZ</name>
<evidence type="ECO:0000259" key="4">
    <source>
        <dbReference type="PROSITE" id="PS50949"/>
    </source>
</evidence>
<dbReference type="EMBL" id="LNQE01000884">
    <property type="protein sequence ID" value="KUG23833.1"/>
    <property type="molecule type" value="Genomic_DNA"/>
</dbReference>
<feature type="domain" description="HTH gntR-type" evidence="4">
    <location>
        <begin position="14"/>
        <end position="82"/>
    </location>
</feature>
<dbReference type="SUPFAM" id="SSF46785">
    <property type="entry name" value="Winged helix' DNA-binding domain"/>
    <property type="match status" value="1"/>
</dbReference>
<evidence type="ECO:0000256" key="2">
    <source>
        <dbReference type="ARBA" id="ARBA00023125"/>
    </source>
</evidence>
<dbReference type="Gene3D" id="1.10.10.10">
    <property type="entry name" value="Winged helix-like DNA-binding domain superfamily/Winged helix DNA-binding domain"/>
    <property type="match status" value="1"/>
</dbReference>
<dbReference type="InterPro" id="IPR036388">
    <property type="entry name" value="WH-like_DNA-bd_sf"/>
</dbReference>
<dbReference type="SMART" id="SM00895">
    <property type="entry name" value="FCD"/>
    <property type="match status" value="1"/>
</dbReference>